<feature type="non-terminal residue" evidence="2">
    <location>
        <position position="1"/>
    </location>
</feature>
<evidence type="ECO:0000256" key="1">
    <source>
        <dbReference type="SAM" id="Phobius"/>
    </source>
</evidence>
<dbReference type="AlphaFoldDB" id="X0RSR0"/>
<organism evidence="2">
    <name type="scientific">marine sediment metagenome</name>
    <dbReference type="NCBI Taxonomy" id="412755"/>
    <lineage>
        <taxon>unclassified sequences</taxon>
        <taxon>metagenomes</taxon>
        <taxon>ecological metagenomes</taxon>
    </lineage>
</organism>
<accession>X0RSR0</accession>
<dbReference type="EMBL" id="BARS01004020">
    <property type="protein sequence ID" value="GAF71808.1"/>
    <property type="molecule type" value="Genomic_DNA"/>
</dbReference>
<comment type="caution">
    <text evidence="2">The sequence shown here is derived from an EMBL/GenBank/DDBJ whole genome shotgun (WGS) entry which is preliminary data.</text>
</comment>
<keyword evidence="1" id="KW-0472">Membrane</keyword>
<reference evidence="2" key="1">
    <citation type="journal article" date="2014" name="Front. Microbiol.">
        <title>High frequency of phylogenetically diverse reductive dehalogenase-homologous genes in deep subseafloor sedimentary metagenomes.</title>
        <authorList>
            <person name="Kawai M."/>
            <person name="Futagami T."/>
            <person name="Toyoda A."/>
            <person name="Takaki Y."/>
            <person name="Nishi S."/>
            <person name="Hori S."/>
            <person name="Arai W."/>
            <person name="Tsubouchi T."/>
            <person name="Morono Y."/>
            <person name="Uchiyama I."/>
            <person name="Ito T."/>
            <person name="Fujiyama A."/>
            <person name="Inagaki F."/>
            <person name="Takami H."/>
        </authorList>
    </citation>
    <scope>NUCLEOTIDE SEQUENCE</scope>
    <source>
        <strain evidence="2">Expedition CK06-06</strain>
    </source>
</reference>
<keyword evidence="1" id="KW-0812">Transmembrane</keyword>
<feature type="transmembrane region" description="Helical" evidence="1">
    <location>
        <begin position="12"/>
        <end position="32"/>
    </location>
</feature>
<sequence>ADNAIRITGKISSFLAILIPLPLIMGLAHDFATGIPFPKGSLRDGKVVG</sequence>
<evidence type="ECO:0000313" key="2">
    <source>
        <dbReference type="EMBL" id="GAF71808.1"/>
    </source>
</evidence>
<proteinExistence type="predicted"/>
<protein>
    <submittedName>
        <fullName evidence="2">Uncharacterized protein</fullName>
    </submittedName>
</protein>
<name>X0RSR0_9ZZZZ</name>
<keyword evidence="1" id="KW-1133">Transmembrane helix</keyword>
<gene>
    <name evidence="2" type="ORF">S01H1_07838</name>
</gene>